<dbReference type="Proteomes" id="UP001178461">
    <property type="component" value="Chromosome 13"/>
</dbReference>
<feature type="compositionally biased region" description="Acidic residues" evidence="1">
    <location>
        <begin position="143"/>
        <end position="153"/>
    </location>
</feature>
<dbReference type="InterPro" id="IPR029195">
    <property type="entry name" value="HCFC1R1"/>
</dbReference>
<dbReference type="PANTHER" id="PTHR16246:SF2">
    <property type="entry name" value="HOST CELL FACTOR C1 REGULATOR 1"/>
    <property type="match status" value="1"/>
</dbReference>
<organism evidence="2 3">
    <name type="scientific">Podarcis lilfordi</name>
    <name type="common">Lilford's wall lizard</name>
    <dbReference type="NCBI Taxonomy" id="74358"/>
    <lineage>
        <taxon>Eukaryota</taxon>
        <taxon>Metazoa</taxon>
        <taxon>Chordata</taxon>
        <taxon>Craniata</taxon>
        <taxon>Vertebrata</taxon>
        <taxon>Euteleostomi</taxon>
        <taxon>Lepidosauria</taxon>
        <taxon>Squamata</taxon>
        <taxon>Bifurcata</taxon>
        <taxon>Unidentata</taxon>
        <taxon>Episquamata</taxon>
        <taxon>Laterata</taxon>
        <taxon>Lacertibaenia</taxon>
        <taxon>Lacertidae</taxon>
        <taxon>Podarcis</taxon>
    </lineage>
</organism>
<sequence length="244" mass="27309">MDQTTGQQSPTIIPSSPSTCCSFLAGSRGWSHTMPSSRQRHTARRMPWIRQSQGLVNFSKIQQSRCRSTSFAFKRHLEHRDQEPSSKHFLSEDKMAARFNSLSLDNDHVYSSNGFPLYDEDPKWQEAYARLKELQQRLSQDGASEEASSDEDEHNSVLVDGEFIMADCPILAHPSFLQEPVGGVSLVPEEVFLSLNPCTEVVLWSPPSNSGFHSIRTLMAIPSALSSPAQPQQEAATIQEEMEI</sequence>
<feature type="region of interest" description="Disordered" evidence="1">
    <location>
        <begin position="135"/>
        <end position="154"/>
    </location>
</feature>
<reference evidence="2" key="1">
    <citation type="submission" date="2022-12" db="EMBL/GenBank/DDBJ databases">
        <authorList>
            <person name="Alioto T."/>
            <person name="Alioto T."/>
            <person name="Gomez Garrido J."/>
        </authorList>
    </citation>
    <scope>NUCLEOTIDE SEQUENCE</scope>
</reference>
<dbReference type="AlphaFoldDB" id="A0AA35L832"/>
<name>A0AA35L832_9SAUR</name>
<dbReference type="PANTHER" id="PTHR16246">
    <property type="entry name" value="HOST CELL FACTOR C1 REGULATOR 1"/>
    <property type="match status" value="1"/>
</dbReference>
<dbReference type="EMBL" id="OX395138">
    <property type="protein sequence ID" value="CAI5790962.1"/>
    <property type="molecule type" value="Genomic_DNA"/>
</dbReference>
<evidence type="ECO:0008006" key="4">
    <source>
        <dbReference type="Google" id="ProtNLM"/>
    </source>
</evidence>
<evidence type="ECO:0000313" key="2">
    <source>
        <dbReference type="EMBL" id="CAI5790962.1"/>
    </source>
</evidence>
<accession>A0AA35L832</accession>
<dbReference type="Pfam" id="PF15226">
    <property type="entry name" value="HPIP"/>
    <property type="match status" value="1"/>
</dbReference>
<evidence type="ECO:0000256" key="1">
    <source>
        <dbReference type="SAM" id="MobiDB-lite"/>
    </source>
</evidence>
<protein>
    <recommendedName>
        <fullName evidence="4">Host cell factor C1 regulator 1</fullName>
    </recommendedName>
</protein>
<gene>
    <name evidence="2" type="ORF">PODLI_1B031263</name>
</gene>
<proteinExistence type="predicted"/>
<evidence type="ECO:0000313" key="3">
    <source>
        <dbReference type="Proteomes" id="UP001178461"/>
    </source>
</evidence>
<keyword evidence="3" id="KW-1185">Reference proteome</keyword>